<accession>A0A6G0VT62</accession>
<evidence type="ECO:0000313" key="2">
    <source>
        <dbReference type="Proteomes" id="UP000478052"/>
    </source>
</evidence>
<reference evidence="1 2" key="1">
    <citation type="submission" date="2019-08" db="EMBL/GenBank/DDBJ databases">
        <title>Whole genome of Aphis craccivora.</title>
        <authorList>
            <person name="Voronova N.V."/>
            <person name="Shulinski R.S."/>
            <person name="Bandarenka Y.V."/>
            <person name="Zhorov D.G."/>
            <person name="Warner D."/>
        </authorList>
    </citation>
    <scope>NUCLEOTIDE SEQUENCE [LARGE SCALE GENOMIC DNA]</scope>
    <source>
        <strain evidence="1">180601</strain>
        <tissue evidence="1">Whole Body</tissue>
    </source>
</reference>
<dbReference type="OrthoDB" id="8007085at2759"/>
<dbReference type="PANTHER" id="PTHR33053">
    <property type="entry name" value="PROTEIN, PUTATIVE-RELATED"/>
    <property type="match status" value="1"/>
</dbReference>
<dbReference type="EMBL" id="VUJU01012236">
    <property type="protein sequence ID" value="KAF0708265.1"/>
    <property type="molecule type" value="Genomic_DNA"/>
</dbReference>
<protein>
    <submittedName>
        <fullName evidence="1">Uncharacterized protein</fullName>
    </submittedName>
</protein>
<sequence length="326" mass="37441">MIYLTTNNKPESYNISDTFDLSYEDSDALDLEICSSSDEEFDKNFTNNMNTEVGSIRNKLAEWSINHQITYAAISDLLVIHKSSYDPSLPVDARTLLKTDVSNNKIILKEVPPGFYYHFGIESVVDIDGLPLTKSSKSTFWPILCYIRPHSQIVFPVGIYWGNEKPTESNEFMHDFVQEISDLIINGIEIQNNKCILYKMKVIIDVFWVFSCSRCFVEGNYIGHRVCFPDLNCTKRTHDNFITKENEEHHIGTSLSIITDIPGIDVIKSFSLDYMHLICLGVMKKLINLWLRGPLTNRIGSRNSTQLSISLLKMKQYIPVDFQRKP</sequence>
<evidence type="ECO:0000313" key="1">
    <source>
        <dbReference type="EMBL" id="KAF0708265.1"/>
    </source>
</evidence>
<dbReference type="PANTHER" id="PTHR33053:SF24">
    <property type="entry name" value="TRANSPOSASE DOMAIN-CONTAINING PROTEIN"/>
    <property type="match status" value="1"/>
</dbReference>
<proteinExistence type="predicted"/>
<dbReference type="AlphaFoldDB" id="A0A6G0VT62"/>
<name>A0A6G0VT62_APHCR</name>
<keyword evidence="2" id="KW-1185">Reference proteome</keyword>
<organism evidence="1 2">
    <name type="scientific">Aphis craccivora</name>
    <name type="common">Cowpea aphid</name>
    <dbReference type="NCBI Taxonomy" id="307492"/>
    <lineage>
        <taxon>Eukaryota</taxon>
        <taxon>Metazoa</taxon>
        <taxon>Ecdysozoa</taxon>
        <taxon>Arthropoda</taxon>
        <taxon>Hexapoda</taxon>
        <taxon>Insecta</taxon>
        <taxon>Pterygota</taxon>
        <taxon>Neoptera</taxon>
        <taxon>Paraneoptera</taxon>
        <taxon>Hemiptera</taxon>
        <taxon>Sternorrhyncha</taxon>
        <taxon>Aphidomorpha</taxon>
        <taxon>Aphidoidea</taxon>
        <taxon>Aphididae</taxon>
        <taxon>Aphidini</taxon>
        <taxon>Aphis</taxon>
        <taxon>Aphis</taxon>
    </lineage>
</organism>
<dbReference type="Proteomes" id="UP000478052">
    <property type="component" value="Unassembled WGS sequence"/>
</dbReference>
<gene>
    <name evidence="1" type="ORF">FWK35_00025950</name>
</gene>
<comment type="caution">
    <text evidence="1">The sequence shown here is derived from an EMBL/GenBank/DDBJ whole genome shotgun (WGS) entry which is preliminary data.</text>
</comment>